<accession>A0ABW8CIC6</accession>
<feature type="signal peptide" evidence="2">
    <location>
        <begin position="1"/>
        <end position="21"/>
    </location>
</feature>
<name>A0ABW8CIC6_9ACTN</name>
<keyword evidence="4" id="KW-1185">Reference proteome</keyword>
<organism evidence="3 4">
    <name type="scientific">Streptomyces fildesensis</name>
    <dbReference type="NCBI Taxonomy" id="375757"/>
    <lineage>
        <taxon>Bacteria</taxon>
        <taxon>Bacillati</taxon>
        <taxon>Actinomycetota</taxon>
        <taxon>Actinomycetes</taxon>
        <taxon>Kitasatosporales</taxon>
        <taxon>Streptomycetaceae</taxon>
        <taxon>Streptomyces</taxon>
    </lineage>
</organism>
<dbReference type="Proteomes" id="UP001614394">
    <property type="component" value="Unassembled WGS sequence"/>
</dbReference>
<dbReference type="PROSITE" id="PS51257">
    <property type="entry name" value="PROKAR_LIPOPROTEIN"/>
    <property type="match status" value="1"/>
</dbReference>
<protein>
    <recommendedName>
        <fullName evidence="5">Lipoprotein CseA</fullName>
    </recommendedName>
</protein>
<evidence type="ECO:0000313" key="4">
    <source>
        <dbReference type="Proteomes" id="UP001614394"/>
    </source>
</evidence>
<sequence>MRRLAALTAVAVALCLLTALAGCRTGTGARREGPAPLQTLKAEPSPAPSIAGDPAALAKLVKKDTQNVSQEVREDLAPCAGDEYPVDTSSGDLTSGEGPDLIVNVATCGDGMGIASYVYRMIDGQYRNVFADEQPPVYGSADNGKLEIIRQVYKGDDQVCCPTGQEALTYVWKDTRFVQVERTYTDYGDALPTPKPEKKSNG</sequence>
<gene>
    <name evidence="3" type="ORF">ACIGXA_37455</name>
</gene>
<evidence type="ECO:0000313" key="3">
    <source>
        <dbReference type="EMBL" id="MFI9106208.1"/>
    </source>
</evidence>
<evidence type="ECO:0000256" key="2">
    <source>
        <dbReference type="SAM" id="SignalP"/>
    </source>
</evidence>
<feature type="region of interest" description="Disordered" evidence="1">
    <location>
        <begin position="28"/>
        <end position="48"/>
    </location>
</feature>
<dbReference type="RefSeq" id="WP_399657561.1">
    <property type="nucleotide sequence ID" value="NZ_JBITYG010000017.1"/>
</dbReference>
<evidence type="ECO:0000256" key="1">
    <source>
        <dbReference type="SAM" id="MobiDB-lite"/>
    </source>
</evidence>
<reference evidence="3 4" key="1">
    <citation type="submission" date="2024-10" db="EMBL/GenBank/DDBJ databases">
        <title>The Natural Products Discovery Center: Release of the First 8490 Sequenced Strains for Exploring Actinobacteria Biosynthetic Diversity.</title>
        <authorList>
            <person name="Kalkreuter E."/>
            <person name="Kautsar S.A."/>
            <person name="Yang D."/>
            <person name="Bader C.D."/>
            <person name="Teijaro C.N."/>
            <person name="Fluegel L."/>
            <person name="Davis C.M."/>
            <person name="Simpson J.R."/>
            <person name="Lauterbach L."/>
            <person name="Steele A.D."/>
            <person name="Gui C."/>
            <person name="Meng S."/>
            <person name="Li G."/>
            <person name="Viehrig K."/>
            <person name="Ye F."/>
            <person name="Su P."/>
            <person name="Kiefer A.F."/>
            <person name="Nichols A."/>
            <person name="Cepeda A.J."/>
            <person name="Yan W."/>
            <person name="Fan B."/>
            <person name="Jiang Y."/>
            <person name="Adhikari A."/>
            <person name="Zheng C.-J."/>
            <person name="Schuster L."/>
            <person name="Cowan T.M."/>
            <person name="Smanski M.J."/>
            <person name="Chevrette M.G."/>
            <person name="De Carvalho L.P.S."/>
            <person name="Shen B."/>
        </authorList>
    </citation>
    <scope>NUCLEOTIDE SEQUENCE [LARGE SCALE GENOMIC DNA]</scope>
    <source>
        <strain evidence="3 4">NPDC053399</strain>
    </source>
</reference>
<keyword evidence="2" id="KW-0732">Signal</keyword>
<evidence type="ECO:0008006" key="5">
    <source>
        <dbReference type="Google" id="ProtNLM"/>
    </source>
</evidence>
<comment type="caution">
    <text evidence="3">The sequence shown here is derived from an EMBL/GenBank/DDBJ whole genome shotgun (WGS) entry which is preliminary data.</text>
</comment>
<dbReference type="EMBL" id="JBITYG010000017">
    <property type="protein sequence ID" value="MFI9106208.1"/>
    <property type="molecule type" value="Genomic_DNA"/>
</dbReference>
<feature type="chain" id="PRO_5046913866" description="Lipoprotein CseA" evidence="2">
    <location>
        <begin position="22"/>
        <end position="202"/>
    </location>
</feature>
<proteinExistence type="predicted"/>